<comment type="cofactor">
    <cofactor evidence="13">
        <name>Zn(2+)</name>
        <dbReference type="ChEBI" id="CHEBI:29105"/>
    </cofactor>
    <text evidence="13">Binds 1 zinc ion per subunit.</text>
</comment>
<comment type="similarity">
    <text evidence="2 13">Belongs to the class-I aminoacyl-tRNA synthetase family.</text>
</comment>
<keyword evidence="6 13" id="KW-0479">Metal-binding</keyword>
<evidence type="ECO:0000256" key="9">
    <source>
        <dbReference type="ARBA" id="ARBA00022840"/>
    </source>
</evidence>
<dbReference type="GO" id="GO:0006423">
    <property type="term" value="P:cysteinyl-tRNA aminoacylation"/>
    <property type="evidence" value="ECO:0007669"/>
    <property type="project" value="UniProtKB-UniRule"/>
</dbReference>
<feature type="binding site" evidence="13">
    <location>
        <position position="211"/>
    </location>
    <ligand>
        <name>Zn(2+)</name>
        <dbReference type="ChEBI" id="CHEBI:29105"/>
    </ligand>
</feature>
<dbReference type="FunFam" id="3.40.50.620:FF:000130">
    <property type="entry name" value="Cysteine--tRNA ligase"/>
    <property type="match status" value="1"/>
</dbReference>
<evidence type="ECO:0000256" key="1">
    <source>
        <dbReference type="ARBA" id="ARBA00004496"/>
    </source>
</evidence>
<dbReference type="STRING" id="1817892.AUK40_03320"/>
<evidence type="ECO:0000256" key="7">
    <source>
        <dbReference type="ARBA" id="ARBA00022741"/>
    </source>
</evidence>
<accession>A0A1J5ISN2</accession>
<feature type="binding site" evidence="13">
    <location>
        <position position="29"/>
    </location>
    <ligand>
        <name>Zn(2+)</name>
        <dbReference type="ChEBI" id="CHEBI:29105"/>
    </ligand>
</feature>
<keyword evidence="7 13" id="KW-0547">Nucleotide-binding</keyword>
<feature type="short sequence motif" description="'HIGH' region" evidence="13">
    <location>
        <begin position="31"/>
        <end position="41"/>
    </location>
</feature>
<keyword evidence="4 13" id="KW-0963">Cytoplasm</keyword>
<comment type="catalytic activity">
    <reaction evidence="12 13">
        <text>tRNA(Cys) + L-cysteine + ATP = L-cysteinyl-tRNA(Cys) + AMP + diphosphate</text>
        <dbReference type="Rhea" id="RHEA:17773"/>
        <dbReference type="Rhea" id="RHEA-COMP:9661"/>
        <dbReference type="Rhea" id="RHEA-COMP:9679"/>
        <dbReference type="ChEBI" id="CHEBI:30616"/>
        <dbReference type="ChEBI" id="CHEBI:33019"/>
        <dbReference type="ChEBI" id="CHEBI:35235"/>
        <dbReference type="ChEBI" id="CHEBI:78442"/>
        <dbReference type="ChEBI" id="CHEBI:78517"/>
        <dbReference type="ChEBI" id="CHEBI:456215"/>
        <dbReference type="EC" id="6.1.1.16"/>
    </reaction>
</comment>
<dbReference type="Gene3D" id="1.20.120.1910">
    <property type="entry name" value="Cysteine-tRNA ligase, C-terminal anti-codon recognition domain"/>
    <property type="match status" value="1"/>
</dbReference>
<evidence type="ECO:0000256" key="4">
    <source>
        <dbReference type="ARBA" id="ARBA00022490"/>
    </source>
</evidence>
<evidence type="ECO:0000259" key="15">
    <source>
        <dbReference type="SMART" id="SM00840"/>
    </source>
</evidence>
<feature type="domain" description="Cysteinyl-tRNA synthetase class Ia DALR" evidence="15">
    <location>
        <begin position="345"/>
        <end position="398"/>
    </location>
</feature>
<evidence type="ECO:0000256" key="6">
    <source>
        <dbReference type="ARBA" id="ARBA00022723"/>
    </source>
</evidence>
<dbReference type="GO" id="GO:0005829">
    <property type="term" value="C:cytosol"/>
    <property type="evidence" value="ECO:0007669"/>
    <property type="project" value="TreeGrafter"/>
</dbReference>
<comment type="subunit">
    <text evidence="3 13">Monomer.</text>
</comment>
<feature type="binding site" evidence="13">
    <location>
        <position position="271"/>
    </location>
    <ligand>
        <name>ATP</name>
        <dbReference type="ChEBI" id="CHEBI:30616"/>
    </ligand>
</feature>
<comment type="subcellular location">
    <subcellularLocation>
        <location evidence="1 13">Cytoplasm</location>
    </subcellularLocation>
</comment>
<evidence type="ECO:0000256" key="3">
    <source>
        <dbReference type="ARBA" id="ARBA00011245"/>
    </source>
</evidence>
<feature type="coiled-coil region" evidence="14">
    <location>
        <begin position="407"/>
        <end position="434"/>
    </location>
</feature>
<dbReference type="PANTHER" id="PTHR10890:SF3">
    <property type="entry name" value="CYSTEINE--TRNA LIGASE, CYTOPLASMIC"/>
    <property type="match status" value="1"/>
</dbReference>
<dbReference type="AlphaFoldDB" id="A0A1J5ISN2"/>
<dbReference type="Proteomes" id="UP000183245">
    <property type="component" value="Unassembled WGS sequence"/>
</dbReference>
<feature type="short sequence motif" description="'KMSKS' region" evidence="13">
    <location>
        <begin position="268"/>
        <end position="272"/>
    </location>
</feature>
<dbReference type="SUPFAM" id="SSF47323">
    <property type="entry name" value="Anticodon-binding domain of a subclass of class I aminoacyl-tRNA synthetases"/>
    <property type="match status" value="1"/>
</dbReference>
<dbReference type="GO" id="GO:0004817">
    <property type="term" value="F:cysteine-tRNA ligase activity"/>
    <property type="evidence" value="ECO:0007669"/>
    <property type="project" value="UniProtKB-UniRule"/>
</dbReference>
<evidence type="ECO:0000256" key="5">
    <source>
        <dbReference type="ARBA" id="ARBA00022598"/>
    </source>
</evidence>
<evidence type="ECO:0000256" key="12">
    <source>
        <dbReference type="ARBA" id="ARBA00047398"/>
    </source>
</evidence>
<dbReference type="InterPro" id="IPR015273">
    <property type="entry name" value="Cys-tRNA-synt_Ia_DALR"/>
</dbReference>
<dbReference type="SMART" id="SM00840">
    <property type="entry name" value="DALR_2"/>
    <property type="match status" value="1"/>
</dbReference>
<feature type="binding site" evidence="13">
    <location>
        <position position="240"/>
    </location>
    <ligand>
        <name>Zn(2+)</name>
        <dbReference type="ChEBI" id="CHEBI:29105"/>
    </ligand>
</feature>
<dbReference type="InterPro" id="IPR014729">
    <property type="entry name" value="Rossmann-like_a/b/a_fold"/>
</dbReference>
<evidence type="ECO:0000313" key="17">
    <source>
        <dbReference type="Proteomes" id="UP000183245"/>
    </source>
</evidence>
<dbReference type="SUPFAM" id="SSF52374">
    <property type="entry name" value="Nucleotidylyl transferase"/>
    <property type="match status" value="1"/>
</dbReference>
<evidence type="ECO:0000313" key="16">
    <source>
        <dbReference type="EMBL" id="OIP97410.1"/>
    </source>
</evidence>
<evidence type="ECO:0000256" key="2">
    <source>
        <dbReference type="ARBA" id="ARBA00005594"/>
    </source>
</evidence>
<dbReference type="PANTHER" id="PTHR10890">
    <property type="entry name" value="CYSTEINYL-TRNA SYNTHETASE"/>
    <property type="match status" value="1"/>
</dbReference>
<evidence type="ECO:0000256" key="8">
    <source>
        <dbReference type="ARBA" id="ARBA00022833"/>
    </source>
</evidence>
<keyword evidence="8 13" id="KW-0862">Zinc</keyword>
<comment type="caution">
    <text evidence="16">The sequence shown here is derived from an EMBL/GenBank/DDBJ whole genome shotgun (WGS) entry which is preliminary data.</text>
</comment>
<dbReference type="InterPro" id="IPR032678">
    <property type="entry name" value="tRNA-synt_1_cat_dom"/>
</dbReference>
<evidence type="ECO:0000256" key="13">
    <source>
        <dbReference type="HAMAP-Rule" id="MF_00041"/>
    </source>
</evidence>
<dbReference type="NCBIfam" id="TIGR00435">
    <property type="entry name" value="cysS"/>
    <property type="match status" value="1"/>
</dbReference>
<dbReference type="HAMAP" id="MF_00041">
    <property type="entry name" value="Cys_tRNA_synth"/>
    <property type="match status" value="1"/>
</dbReference>
<dbReference type="Pfam" id="PF01406">
    <property type="entry name" value="tRNA-synt_1e"/>
    <property type="match status" value="1"/>
</dbReference>
<sequence length="457" mass="51281">MTLQVTNSLTRKLEPFVPLREGKVNMYVCGPTVYGPSHIGHARTYIAFDVIRRYLGYRGYEVNFICNITDVHDDMIKRATERGITIFQLADENIPVYLSDMASLNVQQANGYPRVTEVIPEIIAMVQKLVDKGFAYAVEDGSVYFDVAKLPGYGKLSGVKAEEGVTGTRVETDKYDKAHAQDFALWKGMKPGEPFWESPWGQGRPGWHIECSVMSAKYFGPTFDIHGGAIDLIFPHHENEIAQSEAANDAPFVRYWLHSGLLKINGEKMSKSSGNFIEIPDLLKKYKPMAVRLFLLQSHYKSSPDFTEQGLEEAAKRLGRWKRVLANAKDSVTPATQTDETFRQKFISAMDDDFNSPMALAVIEEVLKSSLSPEVKYKMVMEFDGVLGLQLDAADAAMTDTAKLAEIEALVDERNRLRADKKFAEADAVRARLKNEFNVVIEDKANGVTWRLEQGGK</sequence>
<keyword evidence="14" id="KW-0175">Coiled coil</keyword>
<evidence type="ECO:0000256" key="10">
    <source>
        <dbReference type="ARBA" id="ARBA00022917"/>
    </source>
</evidence>
<proteinExistence type="inferred from homology"/>
<dbReference type="EC" id="6.1.1.16" evidence="13"/>
<dbReference type="Pfam" id="PF09190">
    <property type="entry name" value="DALR_2"/>
    <property type="match status" value="1"/>
</dbReference>
<dbReference type="Gene3D" id="3.40.50.620">
    <property type="entry name" value="HUPs"/>
    <property type="match status" value="1"/>
</dbReference>
<organism evidence="16 17">
    <name type="scientific">Candidatus Wirthbacteria bacterium CG2_30_54_11</name>
    <dbReference type="NCBI Taxonomy" id="1817892"/>
    <lineage>
        <taxon>Bacteria</taxon>
        <taxon>Candidatus Wirthbacteria</taxon>
    </lineage>
</organism>
<evidence type="ECO:0000256" key="14">
    <source>
        <dbReference type="SAM" id="Coils"/>
    </source>
</evidence>
<keyword evidence="11 13" id="KW-0030">Aminoacyl-tRNA synthetase</keyword>
<gene>
    <name evidence="13" type="primary">cysS</name>
    <name evidence="16" type="ORF">AUK40_03320</name>
</gene>
<keyword evidence="9 13" id="KW-0067">ATP-binding</keyword>
<dbReference type="GO" id="GO:0008270">
    <property type="term" value="F:zinc ion binding"/>
    <property type="evidence" value="ECO:0007669"/>
    <property type="project" value="UniProtKB-UniRule"/>
</dbReference>
<dbReference type="PRINTS" id="PR00983">
    <property type="entry name" value="TRNASYNTHCYS"/>
</dbReference>
<dbReference type="InterPro" id="IPR015803">
    <property type="entry name" value="Cys-tRNA-ligase"/>
</dbReference>
<dbReference type="GO" id="GO:0005524">
    <property type="term" value="F:ATP binding"/>
    <property type="evidence" value="ECO:0007669"/>
    <property type="project" value="UniProtKB-UniRule"/>
</dbReference>
<protein>
    <recommendedName>
        <fullName evidence="13">Cysteine--tRNA ligase</fullName>
        <ecNumber evidence="13">6.1.1.16</ecNumber>
    </recommendedName>
    <alternativeName>
        <fullName evidence="13">Cysteinyl-tRNA synthetase</fullName>
        <shortName evidence="13">CysRS</shortName>
    </alternativeName>
</protein>
<reference evidence="16 17" key="1">
    <citation type="journal article" date="2016" name="Environ. Microbiol.">
        <title>Genomic resolution of a cold subsurface aquifer community provides metabolic insights for novel microbes adapted to high CO concentrations.</title>
        <authorList>
            <person name="Probst A.J."/>
            <person name="Castelle C.J."/>
            <person name="Singh A."/>
            <person name="Brown C.T."/>
            <person name="Anantharaman K."/>
            <person name="Sharon I."/>
            <person name="Hug L.A."/>
            <person name="Burstein D."/>
            <person name="Emerson J.B."/>
            <person name="Thomas B.C."/>
            <person name="Banfield J.F."/>
        </authorList>
    </citation>
    <scope>NUCLEOTIDE SEQUENCE [LARGE SCALE GENOMIC DNA]</scope>
    <source>
        <strain evidence="16">CG2_30_54_11</strain>
    </source>
</reference>
<keyword evidence="5 13" id="KW-0436">Ligase</keyword>
<keyword evidence="10 13" id="KW-0648">Protein biosynthesis</keyword>
<evidence type="ECO:0000256" key="11">
    <source>
        <dbReference type="ARBA" id="ARBA00023146"/>
    </source>
</evidence>
<dbReference type="InterPro" id="IPR024909">
    <property type="entry name" value="Cys-tRNA/MSH_ligase"/>
</dbReference>
<name>A0A1J5ISN2_9BACT</name>
<dbReference type="EMBL" id="MNZT01000057">
    <property type="protein sequence ID" value="OIP97410.1"/>
    <property type="molecule type" value="Genomic_DNA"/>
</dbReference>
<dbReference type="CDD" id="cd00672">
    <property type="entry name" value="CysRS_core"/>
    <property type="match status" value="1"/>
</dbReference>
<feature type="binding site" evidence="13">
    <location>
        <position position="236"/>
    </location>
    <ligand>
        <name>Zn(2+)</name>
        <dbReference type="ChEBI" id="CHEBI:29105"/>
    </ligand>
</feature>
<dbReference type="InterPro" id="IPR009080">
    <property type="entry name" value="tRNAsynth_Ia_anticodon-bd"/>
</dbReference>